<feature type="compositionally biased region" description="Low complexity" evidence="4">
    <location>
        <begin position="31"/>
        <end position="40"/>
    </location>
</feature>
<organism evidence="6 7">
    <name type="scientific">Thamnidium elegans</name>
    <dbReference type="NCBI Taxonomy" id="101142"/>
    <lineage>
        <taxon>Eukaryota</taxon>
        <taxon>Fungi</taxon>
        <taxon>Fungi incertae sedis</taxon>
        <taxon>Mucoromycota</taxon>
        <taxon>Mucoromycotina</taxon>
        <taxon>Mucoromycetes</taxon>
        <taxon>Mucorales</taxon>
        <taxon>Mucorineae</taxon>
        <taxon>Mucoraceae</taxon>
        <taxon>Thamnidium</taxon>
    </lineage>
</organism>
<accession>A0A8H7SYP5</accession>
<dbReference type="PANTHER" id="PTHR24113:SF12">
    <property type="entry name" value="RAN GTPASE-ACTIVATING PROTEIN 1"/>
    <property type="match status" value="1"/>
</dbReference>
<feature type="region of interest" description="Disordered" evidence="4">
    <location>
        <begin position="104"/>
        <end position="143"/>
    </location>
</feature>
<sequence>MSNNSYFTTSPFLRSQSTNSRSFGKNKYRPESISSNSFSSSSTRRSVLYSTMPSSTTQQQYYSMMSSSSTTNSSDYNRPPSSFHSSSTSDYDGRYQHPILEASASSSDSYHATNNPAIISPRLSPYSRSRMTSPTINTNRDSMYDTRNTYAHDQLQVGDPSASASNTRASIDSNVSVFPLTDEAKQLINATLLETESTFKVIFAGEAIYKPEKGLLNKSKKAYFVLTNNQILFYKNSQKARSEIDMFDQVQKPKKSIDKDRVFLNLSSIYAVHAIITAAYTFRIEYFHPQSSQPQHHIITAVSTEECKQWIQAIRKAVSVHHSRINSVSLSERYIVIDRLTKQSDNLLNSDDIKIYKIMFKEKRFKVGSDTPKEVFLPMILAIGKLSFYFLPVNALDDEYLKMVERDRFGLLSILSIKFENLDDTIVLEVKQVNKNNRQLVFASVFCQEIILSLQRAVDSIFKNSCLFTANVPSDIKNTHIIPFQIPVDPEDEISGRDDEETHRFSTTLRAFTAAMNLNKSRYNYTIVGPPKFKIFKLLPPHEICGTPSTYQKYEILALFKTLQVNNIFVEVCFANCSLEELETWKIQAKQGWTENTTLRDENILANEIHDLLTGLKFLRKLDLTNCSIGKPTSDHPIRRYSALSTVGTVMRAGKTNLSRISFGHNHMSETDLNKLIRGIKEHKKSIKELYLNDCGLEKDMVELVLKTLFEKSPEQVLQLDLSTNVKGGIDLDPTLIQKMIPAFKRLEILRMRGYNLLSMNYDFHLENSHLIELDIGGSKLTSEVISRVCSWIQTPSFLSIETLGLSDCNLNGKNVYDILQSITQSGNRDMHLNLEGNPIMKDVMHLPKLHSSILQGEGPRSVSFARIEWDDSTLREFIDCLRDNQNFTHLNLSDIVMRDTTEISEDTVRMLTSLFERNNCLVELELNLKYSQAPQSPFERSQPKPLISDAIVNSLVGLRHNCTLRQLDISGLNFEDAGALALSRVLKTNRTLQSISIDNNNISIEGYRKLIKVIEENATQVTKIPIPRNDLRFQIRYLAFRIEELIIAENEAQFFLIHTTASDTKKSKKHELEMVIQERRTSELALRNLESVIHSLMVAIGKNSREHEEQNYRNMEFQLQAQNAAQELAIAQVRLQQGRAVSSMSGTNLSAVGVHSRTRNPSSSNASTTSSTNSSFQNLGSISRRDSYQAGSNYAASNLSSPTPYHYQQQQQMEARMYMSRNNIISEEMILHHKPHSHDNNGSGGGHILQSPLTPSMEYPDPYYRQSESSDINFVDDPGFISDFGYADDYEQGLVESTDFIVNHHLEHRKTTSVDHDSIWNEDQLVEKLNRGLYLPPDSRD</sequence>
<feature type="region of interest" description="Disordered" evidence="4">
    <location>
        <begin position="52"/>
        <end position="92"/>
    </location>
</feature>
<gene>
    <name evidence="6" type="ORF">INT48_000207</name>
</gene>
<keyword evidence="2" id="KW-0433">Leucine-rich repeat</keyword>
<reference evidence="6" key="1">
    <citation type="submission" date="2021-01" db="EMBL/GenBank/DDBJ databases">
        <title>Metabolic potential, ecology and presence of endohyphal bacteria is reflected in genomic diversity of Mucoromycotina.</title>
        <authorList>
            <person name="Muszewska A."/>
            <person name="Okrasinska A."/>
            <person name="Steczkiewicz K."/>
            <person name="Drgas O."/>
            <person name="Orlowska M."/>
            <person name="Perlinska-Lenart U."/>
            <person name="Aleksandrzak-Piekarczyk T."/>
            <person name="Szatraj K."/>
            <person name="Zielenkiewicz U."/>
            <person name="Pilsyk S."/>
            <person name="Malc E."/>
            <person name="Mieczkowski P."/>
            <person name="Kruszewska J.S."/>
            <person name="Biernat P."/>
            <person name="Pawlowska J."/>
        </authorList>
    </citation>
    <scope>NUCLEOTIDE SEQUENCE</scope>
    <source>
        <strain evidence="6">WA0000018081</strain>
    </source>
</reference>
<dbReference type="Gene3D" id="3.80.10.10">
    <property type="entry name" value="Ribonuclease Inhibitor"/>
    <property type="match status" value="1"/>
</dbReference>
<evidence type="ECO:0000313" key="7">
    <source>
        <dbReference type="Proteomes" id="UP000613177"/>
    </source>
</evidence>
<dbReference type="InterPro" id="IPR027038">
    <property type="entry name" value="RanGap"/>
</dbReference>
<dbReference type="GO" id="GO:0006913">
    <property type="term" value="P:nucleocytoplasmic transport"/>
    <property type="evidence" value="ECO:0007669"/>
    <property type="project" value="TreeGrafter"/>
</dbReference>
<name>A0A8H7SYP5_9FUNG</name>
<dbReference type="Gene3D" id="2.30.29.30">
    <property type="entry name" value="Pleckstrin-homology domain (PH domain)/Phosphotyrosine-binding domain (PTB)"/>
    <property type="match status" value="1"/>
</dbReference>
<evidence type="ECO:0000256" key="4">
    <source>
        <dbReference type="SAM" id="MobiDB-lite"/>
    </source>
</evidence>
<dbReference type="GO" id="GO:0031267">
    <property type="term" value="F:small GTPase binding"/>
    <property type="evidence" value="ECO:0007669"/>
    <property type="project" value="TreeGrafter"/>
</dbReference>
<comment type="caution">
    <text evidence="6">The sequence shown here is derived from an EMBL/GenBank/DDBJ whole genome shotgun (WGS) entry which is preliminary data.</text>
</comment>
<feature type="domain" description="PH" evidence="5">
    <location>
        <begin position="200"/>
        <end position="319"/>
    </location>
</feature>
<dbReference type="InterPro" id="IPR011993">
    <property type="entry name" value="PH-like_dom_sf"/>
</dbReference>
<dbReference type="CDD" id="cd00821">
    <property type="entry name" value="PH"/>
    <property type="match status" value="1"/>
</dbReference>
<dbReference type="GO" id="GO:0005634">
    <property type="term" value="C:nucleus"/>
    <property type="evidence" value="ECO:0007669"/>
    <property type="project" value="TreeGrafter"/>
</dbReference>
<keyword evidence="7" id="KW-1185">Reference proteome</keyword>
<dbReference type="PROSITE" id="PS50003">
    <property type="entry name" value="PH_DOMAIN"/>
    <property type="match status" value="1"/>
</dbReference>
<dbReference type="GO" id="GO:0005829">
    <property type="term" value="C:cytosol"/>
    <property type="evidence" value="ECO:0007669"/>
    <property type="project" value="TreeGrafter"/>
</dbReference>
<proteinExistence type="predicted"/>
<dbReference type="InterPro" id="IPR001849">
    <property type="entry name" value="PH_domain"/>
</dbReference>
<evidence type="ECO:0000256" key="2">
    <source>
        <dbReference type="ARBA" id="ARBA00022614"/>
    </source>
</evidence>
<dbReference type="GO" id="GO:0048471">
    <property type="term" value="C:perinuclear region of cytoplasm"/>
    <property type="evidence" value="ECO:0007669"/>
    <property type="project" value="TreeGrafter"/>
</dbReference>
<dbReference type="EMBL" id="JAEPRE010000015">
    <property type="protein sequence ID" value="KAG2236652.1"/>
    <property type="molecule type" value="Genomic_DNA"/>
</dbReference>
<dbReference type="InterPro" id="IPR032675">
    <property type="entry name" value="LRR_dom_sf"/>
</dbReference>
<evidence type="ECO:0000256" key="3">
    <source>
        <dbReference type="ARBA" id="ARBA00022737"/>
    </source>
</evidence>
<feature type="region of interest" description="Disordered" evidence="4">
    <location>
        <begin position="1152"/>
        <end position="1180"/>
    </location>
</feature>
<protein>
    <recommendedName>
        <fullName evidence="5">PH domain-containing protein</fullName>
    </recommendedName>
</protein>
<feature type="compositionally biased region" description="Polar residues" evidence="4">
    <location>
        <begin position="104"/>
        <end position="117"/>
    </location>
</feature>
<evidence type="ECO:0000256" key="1">
    <source>
        <dbReference type="ARBA" id="ARBA00022468"/>
    </source>
</evidence>
<dbReference type="Pfam" id="PF25353">
    <property type="entry name" value="PH_2nd_LRR"/>
    <property type="match status" value="1"/>
</dbReference>
<dbReference type="SUPFAM" id="SSF52047">
    <property type="entry name" value="RNI-like"/>
    <property type="match status" value="1"/>
</dbReference>
<dbReference type="SMART" id="SM00233">
    <property type="entry name" value="PH"/>
    <property type="match status" value="1"/>
</dbReference>
<feature type="region of interest" description="Disordered" evidence="4">
    <location>
        <begin position="1"/>
        <end position="40"/>
    </location>
</feature>
<evidence type="ECO:0000313" key="6">
    <source>
        <dbReference type="EMBL" id="KAG2236652.1"/>
    </source>
</evidence>
<dbReference type="SUPFAM" id="SSF50729">
    <property type="entry name" value="PH domain-like"/>
    <property type="match status" value="1"/>
</dbReference>
<dbReference type="GO" id="GO:0005096">
    <property type="term" value="F:GTPase activator activity"/>
    <property type="evidence" value="ECO:0007669"/>
    <property type="project" value="UniProtKB-KW"/>
</dbReference>
<feature type="compositionally biased region" description="Low complexity" evidence="4">
    <location>
        <begin position="52"/>
        <end position="74"/>
    </location>
</feature>
<dbReference type="Pfam" id="PF00169">
    <property type="entry name" value="PH"/>
    <property type="match status" value="1"/>
</dbReference>
<feature type="compositionally biased region" description="Low complexity" evidence="4">
    <location>
        <begin position="1160"/>
        <end position="1176"/>
    </location>
</feature>
<keyword evidence="1" id="KW-0343">GTPase activation</keyword>
<feature type="compositionally biased region" description="Polar residues" evidence="4">
    <location>
        <begin position="1"/>
        <end position="23"/>
    </location>
</feature>
<dbReference type="InterPro" id="IPR057334">
    <property type="entry name" value="PH_2nd_LRR"/>
</dbReference>
<dbReference type="SMART" id="SM00368">
    <property type="entry name" value="LRR_RI"/>
    <property type="match status" value="4"/>
</dbReference>
<dbReference type="PANTHER" id="PTHR24113">
    <property type="entry name" value="RAN GTPASE-ACTIVATING PROTEIN 1"/>
    <property type="match status" value="1"/>
</dbReference>
<feature type="compositionally biased region" description="Polar residues" evidence="4">
    <location>
        <begin position="126"/>
        <end position="143"/>
    </location>
</feature>
<evidence type="ECO:0000259" key="5">
    <source>
        <dbReference type="PROSITE" id="PS50003"/>
    </source>
</evidence>
<dbReference type="Proteomes" id="UP000613177">
    <property type="component" value="Unassembled WGS sequence"/>
</dbReference>
<keyword evidence="3" id="KW-0677">Repeat</keyword>